<dbReference type="EMBL" id="LSYV01000021">
    <property type="protein sequence ID" value="KXZ49696.1"/>
    <property type="molecule type" value="Genomic_DNA"/>
</dbReference>
<dbReference type="OrthoDB" id="531511at2759"/>
<name>A0A150GIS2_GONPE</name>
<accession>A0A150GIS2</accession>
<sequence>MLLNRRTCPHSHRSARRLATVCNAKVKKQGSKSSGKGFGAAPAQTVASPRPRGLKVQLLDDLPPFLVDPDSGITPGTRDTCLFFMNKTEELCGRLPKLLDHCWAQAMAGVIDECVSRPLAISSGGHTANVHLLDVTHDDFVNPALLAAVWDRVRPDAVALDVQQSYVKTFARMAKAMDPALLPKLAAAPLTSLSGALDHADDFDRLRWHHAILSVVGQGASSLSVSEDALVNAFANRDLHLSECIAAAHLAAGGGGGGGGGGQRSVMVHGIDVEDDSFLTALDADDFWTEADQAAFQQRLLGAVEPQLRAAVNTWLQGIPKGTSSSVPRQRFVLSRLESALSRTQAEAFRAAFETWRASHPEPRVREQSGLRASQSGHLLARLRDLASGRLGGRRCGTVLAVVGCGHAARIRQLAAAAAGEERGEGAQAMGAARLAGSGAAGGR</sequence>
<evidence type="ECO:0000256" key="1">
    <source>
        <dbReference type="SAM" id="MobiDB-lite"/>
    </source>
</evidence>
<dbReference type="Proteomes" id="UP000075714">
    <property type="component" value="Unassembled WGS sequence"/>
</dbReference>
<evidence type="ECO:0000313" key="2">
    <source>
        <dbReference type="EMBL" id="KXZ49696.1"/>
    </source>
</evidence>
<proteinExistence type="predicted"/>
<reference evidence="3" key="1">
    <citation type="journal article" date="2016" name="Nat. Commun.">
        <title>The Gonium pectorale genome demonstrates co-option of cell cycle regulation during the evolution of multicellularity.</title>
        <authorList>
            <person name="Hanschen E.R."/>
            <person name="Marriage T.N."/>
            <person name="Ferris P.J."/>
            <person name="Hamaji T."/>
            <person name="Toyoda A."/>
            <person name="Fujiyama A."/>
            <person name="Neme R."/>
            <person name="Noguchi H."/>
            <person name="Minakuchi Y."/>
            <person name="Suzuki M."/>
            <person name="Kawai-Toyooka H."/>
            <person name="Smith D.R."/>
            <person name="Sparks H."/>
            <person name="Anderson J."/>
            <person name="Bakaric R."/>
            <person name="Luria V."/>
            <person name="Karger A."/>
            <person name="Kirschner M.W."/>
            <person name="Durand P.M."/>
            <person name="Michod R.E."/>
            <person name="Nozaki H."/>
            <person name="Olson B.J."/>
        </authorList>
    </citation>
    <scope>NUCLEOTIDE SEQUENCE [LARGE SCALE GENOMIC DNA]</scope>
    <source>
        <strain evidence="3">NIES-2863</strain>
    </source>
</reference>
<feature type="compositionally biased region" description="Low complexity" evidence="1">
    <location>
        <begin position="31"/>
        <end position="43"/>
    </location>
</feature>
<comment type="caution">
    <text evidence="2">The sequence shown here is derived from an EMBL/GenBank/DDBJ whole genome shotgun (WGS) entry which is preliminary data.</text>
</comment>
<organism evidence="2 3">
    <name type="scientific">Gonium pectorale</name>
    <name type="common">Green alga</name>
    <dbReference type="NCBI Taxonomy" id="33097"/>
    <lineage>
        <taxon>Eukaryota</taxon>
        <taxon>Viridiplantae</taxon>
        <taxon>Chlorophyta</taxon>
        <taxon>core chlorophytes</taxon>
        <taxon>Chlorophyceae</taxon>
        <taxon>CS clade</taxon>
        <taxon>Chlamydomonadales</taxon>
        <taxon>Volvocaceae</taxon>
        <taxon>Gonium</taxon>
    </lineage>
</organism>
<evidence type="ECO:0000313" key="3">
    <source>
        <dbReference type="Proteomes" id="UP000075714"/>
    </source>
</evidence>
<feature type="region of interest" description="Disordered" evidence="1">
    <location>
        <begin position="27"/>
        <end position="46"/>
    </location>
</feature>
<protein>
    <submittedName>
        <fullName evidence="2">Uncharacterized protein</fullName>
    </submittedName>
</protein>
<keyword evidence="3" id="KW-1185">Reference proteome</keyword>
<gene>
    <name evidence="2" type="ORF">GPECTOR_20g553</name>
</gene>
<dbReference type="AlphaFoldDB" id="A0A150GIS2"/>